<evidence type="ECO:0000259" key="4">
    <source>
        <dbReference type="PROSITE" id="PS50949"/>
    </source>
</evidence>
<evidence type="ECO:0000256" key="2">
    <source>
        <dbReference type="ARBA" id="ARBA00023125"/>
    </source>
</evidence>
<dbReference type="GO" id="GO:0003700">
    <property type="term" value="F:DNA-binding transcription factor activity"/>
    <property type="evidence" value="ECO:0007669"/>
    <property type="project" value="InterPro"/>
</dbReference>
<keyword evidence="3" id="KW-0804">Transcription</keyword>
<dbReference type="Pfam" id="PF00392">
    <property type="entry name" value="GntR"/>
    <property type="match status" value="1"/>
</dbReference>
<dbReference type="Pfam" id="PF07729">
    <property type="entry name" value="FCD"/>
    <property type="match status" value="1"/>
</dbReference>
<name>A0A853D2Z0_9MICO</name>
<dbReference type="EMBL" id="JACCFL010000001">
    <property type="protein sequence ID" value="NYJ25754.1"/>
    <property type="molecule type" value="Genomic_DNA"/>
</dbReference>
<dbReference type="Gene3D" id="1.20.120.530">
    <property type="entry name" value="GntR ligand-binding domain-like"/>
    <property type="match status" value="1"/>
</dbReference>
<keyword evidence="2 5" id="KW-0238">DNA-binding</keyword>
<evidence type="ECO:0000313" key="5">
    <source>
        <dbReference type="EMBL" id="NYJ25754.1"/>
    </source>
</evidence>
<dbReference type="SMART" id="SM00895">
    <property type="entry name" value="FCD"/>
    <property type="match status" value="1"/>
</dbReference>
<reference evidence="5 6" key="1">
    <citation type="submission" date="2020-07" db="EMBL/GenBank/DDBJ databases">
        <title>Sequencing the genomes of 1000 actinobacteria strains.</title>
        <authorList>
            <person name="Klenk H.-P."/>
        </authorList>
    </citation>
    <scope>NUCLEOTIDE SEQUENCE [LARGE SCALE GENOMIC DNA]</scope>
    <source>
        <strain evidence="5 6">DSM 15165</strain>
    </source>
</reference>
<dbReference type="SMART" id="SM00345">
    <property type="entry name" value="HTH_GNTR"/>
    <property type="match status" value="1"/>
</dbReference>
<dbReference type="GO" id="GO:0003677">
    <property type="term" value="F:DNA binding"/>
    <property type="evidence" value="ECO:0007669"/>
    <property type="project" value="UniProtKB-KW"/>
</dbReference>
<dbReference type="PANTHER" id="PTHR43537:SF5">
    <property type="entry name" value="UXU OPERON TRANSCRIPTIONAL REGULATOR"/>
    <property type="match status" value="1"/>
</dbReference>
<evidence type="ECO:0000256" key="3">
    <source>
        <dbReference type="ARBA" id="ARBA00023163"/>
    </source>
</evidence>
<dbReference type="AlphaFoldDB" id="A0A853D2Z0"/>
<organism evidence="5 6">
    <name type="scientific">Leifsonia shinshuensis</name>
    <dbReference type="NCBI Taxonomy" id="150026"/>
    <lineage>
        <taxon>Bacteria</taxon>
        <taxon>Bacillati</taxon>
        <taxon>Actinomycetota</taxon>
        <taxon>Actinomycetes</taxon>
        <taxon>Micrococcales</taxon>
        <taxon>Microbacteriaceae</taxon>
        <taxon>Leifsonia</taxon>
    </lineage>
</organism>
<accession>A0A853D2Z0</accession>
<keyword evidence="1" id="KW-0805">Transcription regulation</keyword>
<dbReference type="SUPFAM" id="SSF48008">
    <property type="entry name" value="GntR ligand-binding domain-like"/>
    <property type="match status" value="1"/>
</dbReference>
<dbReference type="InterPro" id="IPR000524">
    <property type="entry name" value="Tscrpt_reg_HTH_GntR"/>
</dbReference>
<dbReference type="InterPro" id="IPR036388">
    <property type="entry name" value="WH-like_DNA-bd_sf"/>
</dbReference>
<dbReference type="RefSeq" id="WP_179608651.1">
    <property type="nucleotide sequence ID" value="NZ_BAABEH010000001.1"/>
</dbReference>
<feature type="domain" description="HTH gntR-type" evidence="4">
    <location>
        <begin position="22"/>
        <end position="89"/>
    </location>
</feature>
<gene>
    <name evidence="5" type="ORF">HNR13_004041</name>
</gene>
<dbReference type="Proteomes" id="UP000578352">
    <property type="component" value="Unassembled WGS sequence"/>
</dbReference>
<dbReference type="InterPro" id="IPR008920">
    <property type="entry name" value="TF_FadR/GntR_C"/>
</dbReference>
<dbReference type="PANTHER" id="PTHR43537">
    <property type="entry name" value="TRANSCRIPTIONAL REGULATOR, GNTR FAMILY"/>
    <property type="match status" value="1"/>
</dbReference>
<proteinExistence type="predicted"/>
<dbReference type="InterPro" id="IPR011711">
    <property type="entry name" value="GntR_C"/>
</dbReference>
<dbReference type="SUPFAM" id="SSF46785">
    <property type="entry name" value="Winged helix' DNA-binding domain"/>
    <property type="match status" value="1"/>
</dbReference>
<evidence type="ECO:0000256" key="1">
    <source>
        <dbReference type="ARBA" id="ARBA00023015"/>
    </source>
</evidence>
<sequence>MANDPDTAPAARIATTTPIATLSVADAAEAHLRALLFGGAFEAGQELRDTVLARELGIARPTARTAVLRLISEGLLERRPGRSARVRTFTAADVKDSYDVRRLIEFEAVRIITQQSRSTTRIEEALADFKKAGDSWEAGPDADARFHTAVVAATGSPRLTRMFDALATEMRLMIGLLRSRYADLTELYDEHAVLLAALQSRDTGAALTLWEEHIRDAERYLTASLTEHE</sequence>
<evidence type="ECO:0000313" key="6">
    <source>
        <dbReference type="Proteomes" id="UP000578352"/>
    </source>
</evidence>
<dbReference type="Gene3D" id="1.10.10.10">
    <property type="entry name" value="Winged helix-like DNA-binding domain superfamily/Winged helix DNA-binding domain"/>
    <property type="match status" value="1"/>
</dbReference>
<dbReference type="InterPro" id="IPR036390">
    <property type="entry name" value="WH_DNA-bd_sf"/>
</dbReference>
<protein>
    <submittedName>
        <fullName evidence="5">DNA-binding GntR family transcriptional regulator</fullName>
    </submittedName>
</protein>
<dbReference type="PROSITE" id="PS50949">
    <property type="entry name" value="HTH_GNTR"/>
    <property type="match status" value="1"/>
</dbReference>
<comment type="caution">
    <text evidence="5">The sequence shown here is derived from an EMBL/GenBank/DDBJ whole genome shotgun (WGS) entry which is preliminary data.</text>
</comment>